<dbReference type="InterPro" id="IPR008320">
    <property type="entry name" value="UCP032025"/>
</dbReference>
<dbReference type="Proteomes" id="UP000436522">
    <property type="component" value="Unassembled WGS sequence"/>
</dbReference>
<dbReference type="OrthoDB" id="9798292at2"/>
<dbReference type="EMBL" id="BLIV01000005">
    <property type="protein sequence ID" value="GFE51034.1"/>
    <property type="molecule type" value="Genomic_DNA"/>
</dbReference>
<keyword evidence="2" id="KW-1185">Reference proteome</keyword>
<gene>
    <name evidence="1" type="ORF">So717_27870</name>
</gene>
<reference evidence="1 2" key="1">
    <citation type="submission" date="2019-12" db="EMBL/GenBank/DDBJ databases">
        <title>Roseobacter cerasinus sp. nov., isolated from seawater around aquaculture.</title>
        <authorList>
            <person name="Muramatsu S."/>
            <person name="Takabe Y."/>
            <person name="Mori K."/>
            <person name="Takaichi S."/>
            <person name="Hanada S."/>
        </authorList>
    </citation>
    <scope>NUCLEOTIDE SEQUENCE [LARGE SCALE GENOMIC DNA]</scope>
    <source>
        <strain evidence="1 2">AI77</strain>
    </source>
</reference>
<dbReference type="RefSeq" id="WP_159978363.1">
    <property type="nucleotide sequence ID" value="NZ_BLIV01000005.1"/>
</dbReference>
<dbReference type="PIRSF" id="PIRSF032025">
    <property type="entry name" value="UCP032025"/>
    <property type="match status" value="1"/>
</dbReference>
<organism evidence="1 2">
    <name type="scientific">Roseobacter cerasinus</name>
    <dbReference type="NCBI Taxonomy" id="2602289"/>
    <lineage>
        <taxon>Bacteria</taxon>
        <taxon>Pseudomonadati</taxon>
        <taxon>Pseudomonadota</taxon>
        <taxon>Alphaproteobacteria</taxon>
        <taxon>Rhodobacterales</taxon>
        <taxon>Roseobacteraceae</taxon>
        <taxon>Roseobacter</taxon>
    </lineage>
</organism>
<comment type="caution">
    <text evidence="1">The sequence shown here is derived from an EMBL/GenBank/DDBJ whole genome shotgun (WGS) entry which is preliminary data.</text>
</comment>
<dbReference type="Pfam" id="PF07370">
    <property type="entry name" value="DUF1489"/>
    <property type="match status" value="1"/>
</dbReference>
<dbReference type="AlphaFoldDB" id="A0A640VTX2"/>
<evidence type="ECO:0000313" key="2">
    <source>
        <dbReference type="Proteomes" id="UP000436522"/>
    </source>
</evidence>
<sequence length="151" mass="16951">MTCKKKNENSGAIHLIKLSVGSDNVDSLIAWQATKRAQGTDGLPRHITRMWPKREAEILNGGSIYWVVKGVLQCRQRVMRLDEVIGQDGIRRCAIVLEPEVIRTQSSLKRPFQGWRYLKPEDAPPDLPKGRASEEALPVELNRALAEIGVL</sequence>
<name>A0A640VTX2_9RHOB</name>
<protein>
    <submittedName>
        <fullName evidence="1">Lysophospholipase</fullName>
    </submittedName>
</protein>
<proteinExistence type="predicted"/>
<evidence type="ECO:0000313" key="1">
    <source>
        <dbReference type="EMBL" id="GFE51034.1"/>
    </source>
</evidence>
<accession>A0A640VTX2</accession>